<dbReference type="InterPro" id="IPR036986">
    <property type="entry name" value="S4_RNA-bd_sf"/>
</dbReference>
<dbReference type="SUPFAM" id="SSF55120">
    <property type="entry name" value="Pseudouridine synthase"/>
    <property type="match status" value="1"/>
</dbReference>
<dbReference type="AlphaFoldDB" id="A0A448YW58"/>
<dbReference type="PANTHER" id="PTHR47683:SF2">
    <property type="entry name" value="RNA-BINDING S4 DOMAIN-CONTAINING PROTEIN"/>
    <property type="match status" value="1"/>
</dbReference>
<name>A0A448YW58_9STRA</name>
<organism evidence="6 7">
    <name type="scientific">Pseudo-nitzschia multistriata</name>
    <dbReference type="NCBI Taxonomy" id="183589"/>
    <lineage>
        <taxon>Eukaryota</taxon>
        <taxon>Sar</taxon>
        <taxon>Stramenopiles</taxon>
        <taxon>Ochrophyta</taxon>
        <taxon>Bacillariophyta</taxon>
        <taxon>Bacillariophyceae</taxon>
        <taxon>Bacillariophycidae</taxon>
        <taxon>Bacillariales</taxon>
        <taxon>Bacillariaceae</taxon>
        <taxon>Pseudo-nitzschia</taxon>
    </lineage>
</organism>
<dbReference type="InterPro" id="IPR018496">
    <property type="entry name" value="PsdUridine_synth_RsuA/RluB_CS"/>
</dbReference>
<dbReference type="Gene3D" id="3.10.290.10">
    <property type="entry name" value="RNA-binding S4 domain"/>
    <property type="match status" value="1"/>
</dbReference>
<sequence>MLSSQWTGIVLRMARVRPLGPNASGCISKTRLCLAATECGDGCSEPSAGRFRRQQYPRYFSSSGAGVKPSNTGKGTNLIRLTKRMGELDMFSRREADRLIQDGRVLLDGEVVEVGHKVPPDLQADRIFVVDEGGSSAGHTNQRHTTGDVVTAVVLNKPLGYVSGQAEHGNPPAIRLLTKRNRAWGKHDDYDSDCGSDTRHWKGFAPAGRLDRLSTGLLVFTSNGVLAKKLIGAASTIEKEYIVDLEPALRPTKMERSIDPSYVPPPPTLDLAELRKGGRFLLGDEHRPLKPCPQVEWIGGAEGENETRQLRIVLTEGRKHHVRRVCRELLGQHVVGLRRVRIGPIELMPDDGAAGGESLPVGCWRPLREEELEALLRRHG</sequence>
<dbReference type="InterPro" id="IPR020103">
    <property type="entry name" value="PsdUridine_synth_cat_dom_sf"/>
</dbReference>
<feature type="domain" description="Pseudouridine synthase RsuA/RluA-like" evidence="4">
    <location>
        <begin position="153"/>
        <end position="327"/>
    </location>
</feature>
<dbReference type="SUPFAM" id="SSF55174">
    <property type="entry name" value="Alpha-L RNA-binding motif"/>
    <property type="match status" value="1"/>
</dbReference>
<dbReference type="InterPro" id="IPR050343">
    <property type="entry name" value="RsuA_PseudoU_synthase"/>
</dbReference>
<dbReference type="PROSITE" id="PS01149">
    <property type="entry name" value="PSI_RSU"/>
    <property type="match status" value="1"/>
</dbReference>
<dbReference type="GO" id="GO:0001522">
    <property type="term" value="P:pseudouridine synthesis"/>
    <property type="evidence" value="ECO:0007669"/>
    <property type="project" value="InterPro"/>
</dbReference>
<evidence type="ECO:0000259" key="5">
    <source>
        <dbReference type="Pfam" id="PF01479"/>
    </source>
</evidence>
<evidence type="ECO:0000259" key="4">
    <source>
        <dbReference type="Pfam" id="PF00849"/>
    </source>
</evidence>
<dbReference type="Pfam" id="PF01479">
    <property type="entry name" value="S4"/>
    <property type="match status" value="1"/>
</dbReference>
<keyword evidence="3" id="KW-0694">RNA-binding</keyword>
<proteinExistence type="inferred from homology"/>
<dbReference type="GO" id="GO:0003723">
    <property type="term" value="F:RNA binding"/>
    <property type="evidence" value="ECO:0007669"/>
    <property type="project" value="UniProtKB-KW"/>
</dbReference>
<dbReference type="OrthoDB" id="440619at2759"/>
<evidence type="ECO:0000256" key="3">
    <source>
        <dbReference type="PROSITE-ProRule" id="PRU00182"/>
    </source>
</evidence>
<dbReference type="GO" id="GO:0009982">
    <property type="term" value="F:pseudouridine synthase activity"/>
    <property type="evidence" value="ECO:0007669"/>
    <property type="project" value="InterPro"/>
</dbReference>
<reference evidence="6 7" key="1">
    <citation type="submission" date="2019-01" db="EMBL/GenBank/DDBJ databases">
        <authorList>
            <person name="Ferrante I. M."/>
        </authorList>
    </citation>
    <scope>NUCLEOTIDE SEQUENCE [LARGE SCALE GENOMIC DNA]</scope>
    <source>
        <strain evidence="6 7">B856</strain>
    </source>
</reference>
<dbReference type="GO" id="GO:0006364">
    <property type="term" value="P:rRNA processing"/>
    <property type="evidence" value="ECO:0007669"/>
    <property type="project" value="UniProtKB-ARBA"/>
</dbReference>
<dbReference type="EMBL" id="CAACVS010000017">
    <property type="protein sequence ID" value="VEU34057.1"/>
    <property type="molecule type" value="Genomic_DNA"/>
</dbReference>
<feature type="domain" description="RNA-binding S4" evidence="5">
    <location>
        <begin position="92"/>
        <end position="120"/>
    </location>
</feature>
<dbReference type="InterPro" id="IPR006145">
    <property type="entry name" value="PsdUridine_synth_RsuA/RluA"/>
</dbReference>
<gene>
    <name evidence="6" type="ORF">PSNMU_V1.4_AUG-EV-PASAV3_0007490</name>
</gene>
<dbReference type="PROSITE" id="PS50889">
    <property type="entry name" value="S4"/>
    <property type="match status" value="1"/>
</dbReference>
<keyword evidence="2" id="KW-0413">Isomerase</keyword>
<evidence type="ECO:0000256" key="1">
    <source>
        <dbReference type="ARBA" id="ARBA00008348"/>
    </source>
</evidence>
<evidence type="ECO:0000256" key="2">
    <source>
        <dbReference type="ARBA" id="ARBA00023235"/>
    </source>
</evidence>
<dbReference type="PANTHER" id="PTHR47683">
    <property type="entry name" value="PSEUDOURIDINE SYNTHASE FAMILY PROTEIN-RELATED"/>
    <property type="match status" value="1"/>
</dbReference>
<dbReference type="Gene3D" id="3.30.2350.10">
    <property type="entry name" value="Pseudouridine synthase"/>
    <property type="match status" value="1"/>
</dbReference>
<dbReference type="CDD" id="cd00165">
    <property type="entry name" value="S4"/>
    <property type="match status" value="1"/>
</dbReference>
<dbReference type="Proteomes" id="UP000291116">
    <property type="component" value="Unassembled WGS sequence"/>
</dbReference>
<accession>A0A448YW58</accession>
<dbReference type="InterPro" id="IPR002942">
    <property type="entry name" value="S4_RNA-bd"/>
</dbReference>
<keyword evidence="7" id="KW-1185">Reference proteome</keyword>
<comment type="similarity">
    <text evidence="1">Belongs to the pseudouridine synthase RsuA family.</text>
</comment>
<protein>
    <submittedName>
        <fullName evidence="6">Uncharacterized protein</fullName>
    </submittedName>
</protein>
<evidence type="ECO:0000313" key="6">
    <source>
        <dbReference type="EMBL" id="VEU34057.1"/>
    </source>
</evidence>
<dbReference type="Pfam" id="PF00849">
    <property type="entry name" value="PseudoU_synth_2"/>
    <property type="match status" value="1"/>
</dbReference>
<evidence type="ECO:0000313" key="7">
    <source>
        <dbReference type="Proteomes" id="UP000291116"/>
    </source>
</evidence>